<evidence type="ECO:0000259" key="14">
    <source>
        <dbReference type="PROSITE" id="PS50109"/>
    </source>
</evidence>
<dbReference type="SMART" id="SM00387">
    <property type="entry name" value="HATPase_c"/>
    <property type="match status" value="1"/>
</dbReference>
<dbReference type="InterPro" id="IPR003661">
    <property type="entry name" value="HisK_dim/P_dom"/>
</dbReference>
<gene>
    <name evidence="16" type="ORF">GCM10011612_00620</name>
</gene>
<evidence type="ECO:0000259" key="15">
    <source>
        <dbReference type="PROSITE" id="PS50885"/>
    </source>
</evidence>
<comment type="catalytic activity">
    <reaction evidence="1">
        <text>ATP + protein L-histidine = ADP + protein N-phospho-L-histidine.</text>
        <dbReference type="EC" id="2.7.13.3"/>
    </reaction>
</comment>
<evidence type="ECO:0000256" key="1">
    <source>
        <dbReference type="ARBA" id="ARBA00000085"/>
    </source>
</evidence>
<evidence type="ECO:0000256" key="4">
    <source>
        <dbReference type="ARBA" id="ARBA00012438"/>
    </source>
</evidence>
<keyword evidence="9 13" id="KW-1133">Transmembrane helix</keyword>
<dbReference type="RefSeq" id="WP_080462867.1">
    <property type="nucleotide sequence ID" value="NZ_BMNJ01000001.1"/>
</dbReference>
<dbReference type="InterPro" id="IPR036097">
    <property type="entry name" value="HisK_dim/P_sf"/>
</dbReference>
<reference evidence="16" key="2">
    <citation type="submission" date="2020-09" db="EMBL/GenBank/DDBJ databases">
        <authorList>
            <person name="Sun Q."/>
            <person name="Zhou Y."/>
        </authorList>
    </citation>
    <scope>NUCLEOTIDE SEQUENCE</scope>
    <source>
        <strain evidence="16">CGMCC 4.7372</strain>
    </source>
</reference>
<dbReference type="SUPFAM" id="SSF55874">
    <property type="entry name" value="ATPase domain of HSP90 chaperone/DNA topoisomerase II/histidine kinase"/>
    <property type="match status" value="1"/>
</dbReference>
<dbReference type="Gene3D" id="1.10.287.130">
    <property type="match status" value="1"/>
</dbReference>
<keyword evidence="5" id="KW-0597">Phosphoprotein</keyword>
<keyword evidence="6" id="KW-0808">Transferase</keyword>
<feature type="transmembrane region" description="Helical" evidence="13">
    <location>
        <begin position="20"/>
        <end position="41"/>
    </location>
</feature>
<evidence type="ECO:0000256" key="9">
    <source>
        <dbReference type="ARBA" id="ARBA00022989"/>
    </source>
</evidence>
<name>A0A8H9LF22_9ACTO</name>
<evidence type="ECO:0000256" key="13">
    <source>
        <dbReference type="SAM" id="Phobius"/>
    </source>
</evidence>
<dbReference type="Proteomes" id="UP000614239">
    <property type="component" value="Unassembled WGS sequence"/>
</dbReference>
<dbReference type="Pfam" id="PF00512">
    <property type="entry name" value="HisKA"/>
    <property type="match status" value="1"/>
</dbReference>
<dbReference type="Pfam" id="PF00672">
    <property type="entry name" value="HAMP"/>
    <property type="match status" value="1"/>
</dbReference>
<proteinExistence type="predicted"/>
<dbReference type="Pfam" id="PF02518">
    <property type="entry name" value="HATPase_c"/>
    <property type="match status" value="1"/>
</dbReference>
<keyword evidence="17" id="KW-1185">Reference proteome</keyword>
<dbReference type="Gene3D" id="6.10.340.10">
    <property type="match status" value="1"/>
</dbReference>
<feature type="domain" description="Histidine kinase" evidence="14">
    <location>
        <begin position="162"/>
        <end position="386"/>
    </location>
</feature>
<dbReference type="GO" id="GO:0005886">
    <property type="term" value="C:plasma membrane"/>
    <property type="evidence" value="ECO:0007669"/>
    <property type="project" value="UniProtKB-SubCell"/>
</dbReference>
<evidence type="ECO:0000313" key="16">
    <source>
        <dbReference type="EMBL" id="GGO94665.1"/>
    </source>
</evidence>
<evidence type="ECO:0000256" key="8">
    <source>
        <dbReference type="ARBA" id="ARBA00022777"/>
    </source>
</evidence>
<feature type="transmembrane region" description="Helical" evidence="13">
    <location>
        <begin position="73"/>
        <end position="100"/>
    </location>
</feature>
<dbReference type="InterPro" id="IPR050428">
    <property type="entry name" value="TCS_sensor_his_kinase"/>
</dbReference>
<sequence length="391" mass="41698">MRRTSTWRRRRLTLRTRLTLSYAGLVTASGTVLAAVVYLYMRLVPVSFEPILPEEGDDAVEIQLYLALMMSEFFRTMLVISLGALLLLSLLSAVIGWVVAGRMLAPLSAMSEASRRAAHGDLGQRLDLHGPHDEIRDLADTFDHMLASLEASFTAHRRFASNASHELRTPLATTQAMIDVTLADPEASVEQLRTMAERVRETNRANVETVDALLDLAQAQSGTLAHERVDLAGILRSVLADAAEEARCHQVSLPRPPRASAVVEGDPVLLRQAVSNLVRNAVRHNRPGGSVSTTISGAEPRASSPGQGGTVEVSVANTGPLVSEEDLETLCEPFVRGAGRGRTRGSGHGLGLAIVSAVAVAHSGKLSLAPRPGGGLVAALELPSAPCQEDE</sequence>
<dbReference type="EMBL" id="BMNJ01000001">
    <property type="protein sequence ID" value="GGO94665.1"/>
    <property type="molecule type" value="Genomic_DNA"/>
</dbReference>
<organism evidence="16 17">
    <name type="scientific">Actinomyces gaoshouyii</name>
    <dbReference type="NCBI Taxonomy" id="1960083"/>
    <lineage>
        <taxon>Bacteria</taxon>
        <taxon>Bacillati</taxon>
        <taxon>Actinomycetota</taxon>
        <taxon>Actinomycetes</taxon>
        <taxon>Actinomycetales</taxon>
        <taxon>Actinomycetaceae</taxon>
        <taxon>Actinomyces</taxon>
    </lineage>
</organism>
<keyword evidence="11 13" id="KW-0472">Membrane</keyword>
<evidence type="ECO:0000256" key="7">
    <source>
        <dbReference type="ARBA" id="ARBA00022692"/>
    </source>
</evidence>
<dbReference type="CDD" id="cd06225">
    <property type="entry name" value="HAMP"/>
    <property type="match status" value="1"/>
</dbReference>
<dbReference type="AlphaFoldDB" id="A0A8H9LF22"/>
<protein>
    <recommendedName>
        <fullName evidence="4">histidine kinase</fullName>
        <ecNumber evidence="4">2.7.13.3</ecNumber>
    </recommendedName>
</protein>
<dbReference type="SMART" id="SM00304">
    <property type="entry name" value="HAMP"/>
    <property type="match status" value="1"/>
</dbReference>
<dbReference type="PANTHER" id="PTHR45436">
    <property type="entry name" value="SENSOR HISTIDINE KINASE YKOH"/>
    <property type="match status" value="1"/>
</dbReference>
<evidence type="ECO:0000256" key="5">
    <source>
        <dbReference type="ARBA" id="ARBA00022553"/>
    </source>
</evidence>
<dbReference type="PROSITE" id="PS50109">
    <property type="entry name" value="HIS_KIN"/>
    <property type="match status" value="1"/>
</dbReference>
<evidence type="ECO:0000256" key="6">
    <source>
        <dbReference type="ARBA" id="ARBA00022679"/>
    </source>
</evidence>
<dbReference type="PROSITE" id="PS50885">
    <property type="entry name" value="HAMP"/>
    <property type="match status" value="1"/>
</dbReference>
<evidence type="ECO:0000313" key="17">
    <source>
        <dbReference type="Proteomes" id="UP000614239"/>
    </source>
</evidence>
<keyword evidence="10" id="KW-0902">Two-component regulatory system</keyword>
<dbReference type="CDD" id="cd00082">
    <property type="entry name" value="HisKA"/>
    <property type="match status" value="1"/>
</dbReference>
<reference evidence="16" key="1">
    <citation type="journal article" date="2014" name="Int. J. Syst. Evol. Microbiol.">
        <title>Complete genome sequence of Corynebacterium casei LMG S-19264T (=DSM 44701T), isolated from a smear-ripened cheese.</title>
        <authorList>
            <consortium name="US DOE Joint Genome Institute (JGI-PGF)"/>
            <person name="Walter F."/>
            <person name="Albersmeier A."/>
            <person name="Kalinowski J."/>
            <person name="Ruckert C."/>
        </authorList>
    </citation>
    <scope>NUCLEOTIDE SEQUENCE</scope>
    <source>
        <strain evidence="16">CGMCC 4.7372</strain>
    </source>
</reference>
<dbReference type="InterPro" id="IPR004358">
    <property type="entry name" value="Sig_transdc_His_kin-like_C"/>
</dbReference>
<dbReference type="PRINTS" id="PR00344">
    <property type="entry name" value="BCTRLSENSOR"/>
</dbReference>
<accession>A0A8H9LF22</accession>
<dbReference type="InterPro" id="IPR005467">
    <property type="entry name" value="His_kinase_dom"/>
</dbReference>
<feature type="domain" description="HAMP" evidence="15">
    <location>
        <begin position="101"/>
        <end position="154"/>
    </location>
</feature>
<dbReference type="PANTHER" id="PTHR45436:SF15">
    <property type="entry name" value="SENSOR HISTIDINE KINASE CUSS"/>
    <property type="match status" value="1"/>
</dbReference>
<dbReference type="SMART" id="SM00388">
    <property type="entry name" value="HisKA"/>
    <property type="match status" value="1"/>
</dbReference>
<dbReference type="GO" id="GO:0000155">
    <property type="term" value="F:phosphorelay sensor kinase activity"/>
    <property type="evidence" value="ECO:0007669"/>
    <property type="project" value="InterPro"/>
</dbReference>
<dbReference type="InterPro" id="IPR003660">
    <property type="entry name" value="HAMP_dom"/>
</dbReference>
<dbReference type="Gene3D" id="3.30.565.10">
    <property type="entry name" value="Histidine kinase-like ATPase, C-terminal domain"/>
    <property type="match status" value="1"/>
</dbReference>
<comment type="caution">
    <text evidence="16">The sequence shown here is derived from an EMBL/GenBank/DDBJ whole genome shotgun (WGS) entry which is preliminary data.</text>
</comment>
<evidence type="ECO:0000256" key="3">
    <source>
        <dbReference type="ARBA" id="ARBA00004236"/>
    </source>
</evidence>
<evidence type="ECO:0000256" key="11">
    <source>
        <dbReference type="ARBA" id="ARBA00023136"/>
    </source>
</evidence>
<dbReference type="SUPFAM" id="SSF47384">
    <property type="entry name" value="Homodimeric domain of signal transducing histidine kinase"/>
    <property type="match status" value="1"/>
</dbReference>
<dbReference type="SUPFAM" id="SSF158472">
    <property type="entry name" value="HAMP domain-like"/>
    <property type="match status" value="1"/>
</dbReference>
<dbReference type="InterPro" id="IPR003594">
    <property type="entry name" value="HATPase_dom"/>
</dbReference>
<keyword evidence="8 16" id="KW-0418">Kinase</keyword>
<feature type="region of interest" description="Disordered" evidence="12">
    <location>
        <begin position="283"/>
        <end position="310"/>
    </location>
</feature>
<dbReference type="InterPro" id="IPR036890">
    <property type="entry name" value="HATPase_C_sf"/>
</dbReference>
<evidence type="ECO:0000256" key="10">
    <source>
        <dbReference type="ARBA" id="ARBA00023012"/>
    </source>
</evidence>
<comment type="subcellular location">
    <subcellularLocation>
        <location evidence="3">Cell membrane</location>
    </subcellularLocation>
    <subcellularLocation>
        <location evidence="2">Membrane</location>
        <topology evidence="2">Multi-pass membrane protein</topology>
    </subcellularLocation>
</comment>
<evidence type="ECO:0000256" key="12">
    <source>
        <dbReference type="SAM" id="MobiDB-lite"/>
    </source>
</evidence>
<dbReference type="EC" id="2.7.13.3" evidence="4"/>
<evidence type="ECO:0000256" key="2">
    <source>
        <dbReference type="ARBA" id="ARBA00004141"/>
    </source>
</evidence>
<dbReference type="KEGG" id="actp:B6G06_00650"/>
<keyword evidence="7 13" id="KW-0812">Transmembrane</keyword>
<dbReference type="OrthoDB" id="9786919at2"/>